<keyword evidence="1" id="KW-1133">Transmembrane helix</keyword>
<proteinExistence type="predicted"/>
<accession>A0ABV9H9Y8</accession>
<reference evidence="4" key="1">
    <citation type="journal article" date="2019" name="Int. J. Syst. Evol. Microbiol.">
        <title>The Global Catalogue of Microorganisms (GCM) 10K type strain sequencing project: providing services to taxonomists for standard genome sequencing and annotation.</title>
        <authorList>
            <consortium name="The Broad Institute Genomics Platform"/>
            <consortium name="The Broad Institute Genome Sequencing Center for Infectious Disease"/>
            <person name="Wu L."/>
            <person name="Ma J."/>
        </authorList>
    </citation>
    <scope>NUCLEOTIDE SEQUENCE [LARGE SCALE GENOMIC DNA]</scope>
    <source>
        <strain evidence="4">CGMCC 1.15731</strain>
    </source>
</reference>
<evidence type="ECO:0000313" key="3">
    <source>
        <dbReference type="EMBL" id="MFC4626283.1"/>
    </source>
</evidence>
<feature type="domain" description="Lnb N-terminal periplasmic" evidence="2">
    <location>
        <begin position="128"/>
        <end position="282"/>
    </location>
</feature>
<keyword evidence="1" id="KW-0812">Transmembrane</keyword>
<organism evidence="3 4">
    <name type="scientific">Daeguia caeni</name>
    <dbReference type="NCBI Taxonomy" id="439612"/>
    <lineage>
        <taxon>Bacteria</taxon>
        <taxon>Pseudomonadati</taxon>
        <taxon>Pseudomonadota</taxon>
        <taxon>Alphaproteobacteria</taxon>
        <taxon>Hyphomicrobiales</taxon>
        <taxon>Brucellaceae</taxon>
        <taxon>Daeguia</taxon>
    </lineage>
</organism>
<feature type="transmembrane region" description="Helical" evidence="1">
    <location>
        <begin position="6"/>
        <end position="26"/>
    </location>
</feature>
<name>A0ABV9H9Y8_9HYPH</name>
<evidence type="ECO:0000256" key="1">
    <source>
        <dbReference type="SAM" id="Phobius"/>
    </source>
</evidence>
<dbReference type="InterPro" id="IPR025178">
    <property type="entry name" value="Lnb_N"/>
</dbReference>
<keyword evidence="4" id="KW-1185">Reference proteome</keyword>
<comment type="caution">
    <text evidence="3">The sequence shown here is derived from an EMBL/GenBank/DDBJ whole genome shotgun (WGS) entry which is preliminary data.</text>
</comment>
<dbReference type="Proteomes" id="UP001596042">
    <property type="component" value="Unassembled WGS sequence"/>
</dbReference>
<feature type="transmembrane region" description="Helical" evidence="1">
    <location>
        <begin position="64"/>
        <end position="84"/>
    </location>
</feature>
<protein>
    <submittedName>
        <fullName evidence="3">DUF4105 domain-containing protein</fullName>
    </submittedName>
</protein>
<keyword evidence="1" id="KW-0472">Membrane</keyword>
<dbReference type="Pfam" id="PF13387">
    <property type="entry name" value="Lnb_N"/>
    <property type="match status" value="1"/>
</dbReference>
<gene>
    <name evidence="3" type="ORF">ACFO1V_13905</name>
</gene>
<evidence type="ECO:0000313" key="4">
    <source>
        <dbReference type="Proteomes" id="UP001596042"/>
    </source>
</evidence>
<dbReference type="EMBL" id="JBHSEL010000124">
    <property type="protein sequence ID" value="MFC4626283.1"/>
    <property type="molecule type" value="Genomic_DNA"/>
</dbReference>
<dbReference type="RefSeq" id="WP_374831132.1">
    <property type="nucleotide sequence ID" value="NZ_JBHEEZ010000007.1"/>
</dbReference>
<feature type="transmembrane region" description="Helical" evidence="1">
    <location>
        <begin position="38"/>
        <end position="58"/>
    </location>
</feature>
<sequence>MFREILLIIWMLACLGFASWCAMAVWFSLPVRRSGKYLTIAIIAAVTIAYFSVLLFYLPSEASLWPAHVVFIGMIAFIMAWWLFMKPSLDHDWAADVQHTVTAEYDHREITFHNIRDFTWKSESEVIANWKSETYRLDSIRSVDVLMSYWTHPAIAHTLVSFGFKDGRRLVFSAEIRKKKGQVYSPIGGFFRSYELALIAAEERDIVFVRTNIRNERVYRYPIKASPRLLRAMLLRYADAANALAGKPAFYNTMTANCTTVVFNLVRTLVPDFPFDYRIVLSGYLPEFLYDHGLIIGSDRPFEEIRKAALIVPDPQPREKNLAPATP</sequence>
<evidence type="ECO:0000259" key="2">
    <source>
        <dbReference type="Pfam" id="PF13387"/>
    </source>
</evidence>